<reference evidence="2" key="1">
    <citation type="submission" date="2021-01" db="EMBL/GenBank/DDBJ databases">
        <authorList>
            <person name="Kaushik A."/>
        </authorList>
    </citation>
    <scope>NUCLEOTIDE SEQUENCE</scope>
    <source>
        <strain evidence="2">AG1-1C</strain>
    </source>
</reference>
<name>A0A8H3C5H1_9AGAM</name>
<dbReference type="EMBL" id="CAJMWS010001108">
    <property type="protein sequence ID" value="CAE6473384.1"/>
    <property type="molecule type" value="Genomic_DNA"/>
</dbReference>
<gene>
    <name evidence="2" type="ORF">RDB_LOCUS180010</name>
</gene>
<feature type="compositionally biased region" description="Basic and acidic residues" evidence="1">
    <location>
        <begin position="82"/>
        <end position="104"/>
    </location>
</feature>
<comment type="caution">
    <text evidence="2">The sequence shown here is derived from an EMBL/GenBank/DDBJ whole genome shotgun (WGS) entry which is preliminary data.</text>
</comment>
<protein>
    <submittedName>
        <fullName evidence="2">Uncharacterized protein</fullName>
    </submittedName>
</protein>
<dbReference type="Proteomes" id="UP000663846">
    <property type="component" value="Unassembled WGS sequence"/>
</dbReference>
<dbReference type="AlphaFoldDB" id="A0A8H3C5H1"/>
<feature type="non-terminal residue" evidence="2">
    <location>
        <position position="1"/>
    </location>
</feature>
<sequence>LVETCALQTTGEGEDVANHVQKMNDLLACYCNQEVQHQDDTAVAKAKANIKKTAGKEMHLVAMKNLVHCGKLTNVTNTKGSTLHEKGGQRTECKHANDKGDNTRQKKPHMS</sequence>
<organism evidence="2 3">
    <name type="scientific">Rhizoctonia solani</name>
    <dbReference type="NCBI Taxonomy" id="456999"/>
    <lineage>
        <taxon>Eukaryota</taxon>
        <taxon>Fungi</taxon>
        <taxon>Dikarya</taxon>
        <taxon>Basidiomycota</taxon>
        <taxon>Agaricomycotina</taxon>
        <taxon>Agaricomycetes</taxon>
        <taxon>Cantharellales</taxon>
        <taxon>Ceratobasidiaceae</taxon>
        <taxon>Rhizoctonia</taxon>
    </lineage>
</organism>
<accession>A0A8H3C5H1</accession>
<evidence type="ECO:0000313" key="2">
    <source>
        <dbReference type="EMBL" id="CAE6473384.1"/>
    </source>
</evidence>
<evidence type="ECO:0000313" key="3">
    <source>
        <dbReference type="Proteomes" id="UP000663846"/>
    </source>
</evidence>
<proteinExistence type="predicted"/>
<evidence type="ECO:0000256" key="1">
    <source>
        <dbReference type="SAM" id="MobiDB-lite"/>
    </source>
</evidence>
<feature type="region of interest" description="Disordered" evidence="1">
    <location>
        <begin position="75"/>
        <end position="111"/>
    </location>
</feature>